<feature type="domain" description="Peptidoglycan binding-like" evidence="3">
    <location>
        <begin position="289"/>
        <end position="342"/>
    </location>
</feature>
<feature type="region of interest" description="Disordered" evidence="1">
    <location>
        <begin position="160"/>
        <end position="193"/>
    </location>
</feature>
<feature type="chain" id="PRO_5039148225" evidence="2">
    <location>
        <begin position="22"/>
        <end position="711"/>
    </location>
</feature>
<dbReference type="AlphaFoldDB" id="A0A9D1G056"/>
<gene>
    <name evidence="4" type="ORF">IAA84_06375</name>
</gene>
<organism evidence="4 5">
    <name type="scientific">Candidatus Alectryocaccomicrobium excrementavium</name>
    <dbReference type="NCBI Taxonomy" id="2840668"/>
    <lineage>
        <taxon>Bacteria</taxon>
        <taxon>Bacillati</taxon>
        <taxon>Bacillota</taxon>
        <taxon>Clostridia</taxon>
        <taxon>Candidatus Alectryocaccomicrobium</taxon>
    </lineage>
</organism>
<keyword evidence="2" id="KW-0732">Signal</keyword>
<feature type="domain" description="Peptidoglycan binding-like" evidence="3">
    <location>
        <begin position="98"/>
        <end position="147"/>
    </location>
</feature>
<protein>
    <submittedName>
        <fullName evidence="4">Peptidoglycan-binding protein</fullName>
    </submittedName>
</protein>
<dbReference type="EMBL" id="DVJN01000125">
    <property type="protein sequence ID" value="HIS92629.1"/>
    <property type="molecule type" value="Genomic_DNA"/>
</dbReference>
<dbReference type="InterPro" id="IPR052905">
    <property type="entry name" value="LD-transpeptidase_YkuD-like"/>
</dbReference>
<dbReference type="PROSITE" id="PS51257">
    <property type="entry name" value="PROKAR_LIPOPROTEIN"/>
    <property type="match status" value="1"/>
</dbReference>
<feature type="domain" description="Peptidoglycan binding-like" evidence="3">
    <location>
        <begin position="553"/>
        <end position="591"/>
    </location>
</feature>
<dbReference type="PANTHER" id="PTHR41533:SF1">
    <property type="entry name" value="L,D-TRANSPEPTIDASE YCBB-RELATED"/>
    <property type="match status" value="1"/>
</dbReference>
<accession>A0A9D1G056</accession>
<feature type="compositionally biased region" description="Low complexity" evidence="1">
    <location>
        <begin position="163"/>
        <end position="182"/>
    </location>
</feature>
<evidence type="ECO:0000259" key="3">
    <source>
        <dbReference type="Pfam" id="PF01471"/>
    </source>
</evidence>
<dbReference type="InterPro" id="IPR036366">
    <property type="entry name" value="PGBDSf"/>
</dbReference>
<dbReference type="Pfam" id="PF01471">
    <property type="entry name" value="PG_binding_1"/>
    <property type="match status" value="7"/>
</dbReference>
<feature type="signal peptide" evidence="2">
    <location>
        <begin position="1"/>
        <end position="21"/>
    </location>
</feature>
<feature type="domain" description="Peptidoglycan binding-like" evidence="3">
    <location>
        <begin position="373"/>
        <end position="429"/>
    </location>
</feature>
<evidence type="ECO:0000256" key="2">
    <source>
        <dbReference type="SAM" id="SignalP"/>
    </source>
</evidence>
<proteinExistence type="predicted"/>
<sequence length="711" mass="74987">MKQKYKWIWFAAMLVCVALLAGCGAGQDDVSDPLAGFGVDAVVPFATKDATMAPSASPSPSASAMAPIATVTQGWQTEVVPTPVPTSETYAQLARGNTGDAVKRLQQRLKDLGYLSDSADGNFGTNTETAVKRFQQAIGLTQTGVASTYMQQRLFASDAPRYSGSTSTTAPTRTPSPTANASRPTATPSADLRYGDRGTAVLALQNRLKSLGYLTGSVDGIYGAQTRDAVMKFEQAYGRTQTGVATEAMQEVLYSDNARTYQQAFGNRATPTPTASSTGYTLLSYGSKGDAVKRLQARLVELGYLQSTVTGNYMNKTVEAVSKFQRAIGLSETGVATASLQEILFSSSAPRYNASTPTPTPSGGYTQLSFGNTGQAVAEMQQRLIDLGYLSGSADGLYYQATVEAVKEFQEALGWTPTGIASSDVLAVLFSPAAPSKTPSSGSSSSGYTELSIGSQGTAVYALQSRLVALGYASGQPSSSGTYGQATADAVKRFQQALGWEQTGIATVELQERLYAADAPVYAPAQTPTAAPILTPAPTTGLTTYHVLQEGNSGEDVAALQARLVELGYASGTANGTYGTMTSEAVMRFQTMIGFYSQTDMGVATVALQQILYSPYAPRYEDRDAFEVNTYEPLEYGSSGTAVYNLKARLQQLGYLGTSNPGYEDIFDENTLFAITNVQLALGVQETDGVATPELQAFLFSDAGMALSIAS</sequence>
<dbReference type="Proteomes" id="UP000824140">
    <property type="component" value="Unassembled WGS sequence"/>
</dbReference>
<dbReference type="PANTHER" id="PTHR41533">
    <property type="entry name" value="L,D-TRANSPEPTIDASE HI_1667-RELATED"/>
    <property type="match status" value="1"/>
</dbReference>
<comment type="caution">
    <text evidence="4">The sequence shown here is derived from an EMBL/GenBank/DDBJ whole genome shotgun (WGS) entry which is preliminary data.</text>
</comment>
<evidence type="ECO:0000313" key="4">
    <source>
        <dbReference type="EMBL" id="HIS92629.1"/>
    </source>
</evidence>
<dbReference type="InterPro" id="IPR036365">
    <property type="entry name" value="PGBD-like_sf"/>
</dbReference>
<feature type="domain" description="Peptidoglycan binding-like" evidence="3">
    <location>
        <begin position="456"/>
        <end position="512"/>
    </location>
</feature>
<dbReference type="InterPro" id="IPR002477">
    <property type="entry name" value="Peptidoglycan-bd-like"/>
</dbReference>
<reference evidence="4" key="2">
    <citation type="journal article" date="2021" name="PeerJ">
        <title>Extensive microbial diversity within the chicken gut microbiome revealed by metagenomics and culture.</title>
        <authorList>
            <person name="Gilroy R."/>
            <person name="Ravi A."/>
            <person name="Getino M."/>
            <person name="Pursley I."/>
            <person name="Horton D.L."/>
            <person name="Alikhan N.F."/>
            <person name="Baker D."/>
            <person name="Gharbi K."/>
            <person name="Hall N."/>
            <person name="Watson M."/>
            <person name="Adriaenssens E.M."/>
            <person name="Foster-Nyarko E."/>
            <person name="Jarju S."/>
            <person name="Secka A."/>
            <person name="Antonio M."/>
            <person name="Oren A."/>
            <person name="Chaudhuri R.R."/>
            <person name="La Ragione R."/>
            <person name="Hildebrand F."/>
            <person name="Pallen M.J."/>
        </authorList>
    </citation>
    <scope>NUCLEOTIDE SEQUENCE</scope>
    <source>
        <strain evidence="4">13766</strain>
    </source>
</reference>
<feature type="domain" description="Peptidoglycan binding-like" evidence="3">
    <location>
        <begin position="197"/>
        <end position="253"/>
    </location>
</feature>
<dbReference type="Gene3D" id="1.10.101.10">
    <property type="entry name" value="PGBD-like superfamily/PGBD"/>
    <property type="match status" value="7"/>
</dbReference>
<feature type="domain" description="Peptidoglycan binding-like" evidence="3">
    <location>
        <begin position="639"/>
        <end position="698"/>
    </location>
</feature>
<dbReference type="SUPFAM" id="SSF47090">
    <property type="entry name" value="PGBD-like"/>
    <property type="match status" value="7"/>
</dbReference>
<evidence type="ECO:0000313" key="5">
    <source>
        <dbReference type="Proteomes" id="UP000824140"/>
    </source>
</evidence>
<name>A0A9D1G056_9FIRM</name>
<evidence type="ECO:0000256" key="1">
    <source>
        <dbReference type="SAM" id="MobiDB-lite"/>
    </source>
</evidence>
<reference evidence="4" key="1">
    <citation type="submission" date="2020-10" db="EMBL/GenBank/DDBJ databases">
        <authorList>
            <person name="Gilroy R."/>
        </authorList>
    </citation>
    <scope>NUCLEOTIDE SEQUENCE</scope>
    <source>
        <strain evidence="4">13766</strain>
    </source>
</reference>